<organism evidence="2">
    <name type="scientific">Rhizophora mucronata</name>
    <name type="common">Asiatic mangrove</name>
    <dbReference type="NCBI Taxonomy" id="61149"/>
    <lineage>
        <taxon>Eukaryota</taxon>
        <taxon>Viridiplantae</taxon>
        <taxon>Streptophyta</taxon>
        <taxon>Embryophyta</taxon>
        <taxon>Tracheophyta</taxon>
        <taxon>Spermatophyta</taxon>
        <taxon>Magnoliopsida</taxon>
        <taxon>eudicotyledons</taxon>
        <taxon>Gunneridae</taxon>
        <taxon>Pentapetalae</taxon>
        <taxon>rosids</taxon>
        <taxon>fabids</taxon>
        <taxon>Malpighiales</taxon>
        <taxon>Rhizophoraceae</taxon>
        <taxon>Rhizophora</taxon>
    </lineage>
</organism>
<keyword evidence="1" id="KW-0472">Membrane</keyword>
<dbReference type="EMBL" id="GGEC01056114">
    <property type="protein sequence ID" value="MBX36598.1"/>
    <property type="molecule type" value="Transcribed_RNA"/>
</dbReference>
<feature type="transmembrane region" description="Helical" evidence="1">
    <location>
        <begin position="20"/>
        <end position="41"/>
    </location>
</feature>
<dbReference type="AlphaFoldDB" id="A0A2P2N2B1"/>
<evidence type="ECO:0000313" key="2">
    <source>
        <dbReference type="EMBL" id="MBX36598.1"/>
    </source>
</evidence>
<proteinExistence type="predicted"/>
<reference evidence="2" key="1">
    <citation type="submission" date="2018-02" db="EMBL/GenBank/DDBJ databases">
        <title>Rhizophora mucronata_Transcriptome.</title>
        <authorList>
            <person name="Meera S.P."/>
            <person name="Sreeshan A."/>
            <person name="Augustine A."/>
        </authorList>
    </citation>
    <scope>NUCLEOTIDE SEQUENCE</scope>
    <source>
        <tissue evidence="2">Leaf</tissue>
    </source>
</reference>
<keyword evidence="1" id="KW-1133">Transmembrane helix</keyword>
<sequence length="80" mass="9228">MPRLSLWTTSSFPWQPRPSRYLWVANLILLVSLWSLSLMTLTTPRAMSTCSTTCNWSMNNLFLREIRGLSLVRLKTNGIP</sequence>
<evidence type="ECO:0000256" key="1">
    <source>
        <dbReference type="SAM" id="Phobius"/>
    </source>
</evidence>
<protein>
    <submittedName>
        <fullName evidence="2">Uncharacterized protein</fullName>
    </submittedName>
</protein>
<keyword evidence="1" id="KW-0812">Transmembrane</keyword>
<accession>A0A2P2N2B1</accession>
<name>A0A2P2N2B1_RHIMU</name>